<proteinExistence type="predicted"/>
<dbReference type="InterPro" id="IPR054722">
    <property type="entry name" value="PolX-like_BBD"/>
</dbReference>
<dbReference type="AlphaFoldDB" id="A0AA38PPC8"/>
<organism evidence="2 3">
    <name type="scientific">Lentinula detonsa</name>
    <dbReference type="NCBI Taxonomy" id="2804962"/>
    <lineage>
        <taxon>Eukaryota</taxon>
        <taxon>Fungi</taxon>
        <taxon>Dikarya</taxon>
        <taxon>Basidiomycota</taxon>
        <taxon>Agaricomycotina</taxon>
        <taxon>Agaricomycetes</taxon>
        <taxon>Agaricomycetidae</taxon>
        <taxon>Agaricales</taxon>
        <taxon>Marasmiineae</taxon>
        <taxon>Omphalotaceae</taxon>
        <taxon>Lentinula</taxon>
    </lineage>
</organism>
<dbReference type="EMBL" id="MU802621">
    <property type="protein sequence ID" value="KAJ3978908.1"/>
    <property type="molecule type" value="Genomic_DNA"/>
</dbReference>
<feature type="non-terminal residue" evidence="2">
    <location>
        <position position="1"/>
    </location>
</feature>
<evidence type="ECO:0000313" key="3">
    <source>
        <dbReference type="Proteomes" id="UP001163850"/>
    </source>
</evidence>
<name>A0AA38PPC8_9AGAR</name>
<feature type="domain" description="Retrovirus-related Pol polyprotein from transposon TNT 1-94-like beta-barrel" evidence="1">
    <location>
        <begin position="5"/>
        <end position="74"/>
    </location>
</feature>
<comment type="caution">
    <text evidence="2">The sequence shown here is derived from an EMBL/GenBank/DDBJ whole genome shotgun (WGS) entry which is preliminary data.</text>
</comment>
<accession>A0AA38PPC8</accession>
<evidence type="ECO:0000313" key="2">
    <source>
        <dbReference type="EMBL" id="KAJ3978908.1"/>
    </source>
</evidence>
<dbReference type="Pfam" id="PF22936">
    <property type="entry name" value="Pol_BBD"/>
    <property type="match status" value="1"/>
</dbReference>
<dbReference type="Proteomes" id="UP001163850">
    <property type="component" value="Unassembled WGS sequence"/>
</dbReference>
<feature type="non-terminal residue" evidence="2">
    <location>
        <position position="85"/>
    </location>
</feature>
<protein>
    <recommendedName>
        <fullName evidence="1">Retrovirus-related Pol polyprotein from transposon TNT 1-94-like beta-barrel domain-containing protein</fullName>
    </recommendedName>
</protein>
<evidence type="ECO:0000259" key="1">
    <source>
        <dbReference type="Pfam" id="PF22936"/>
    </source>
</evidence>
<gene>
    <name evidence="2" type="ORF">F5890DRAFT_1383560</name>
</gene>
<sequence>ISPYLDDFMNFEDIPAKSFRAANKQKFDAVGTGSIIVDVPNGVDATKLELTEVLYSPEVGYTLVSMGKLDDHGFTATFAGGKCTI</sequence>
<reference evidence="2" key="1">
    <citation type="submission" date="2022-08" db="EMBL/GenBank/DDBJ databases">
        <authorList>
            <consortium name="DOE Joint Genome Institute"/>
            <person name="Min B."/>
            <person name="Riley R."/>
            <person name="Sierra-Patev S."/>
            <person name="Naranjo-Ortiz M."/>
            <person name="Looney B."/>
            <person name="Konkel Z."/>
            <person name="Slot J.C."/>
            <person name="Sakamoto Y."/>
            <person name="Steenwyk J.L."/>
            <person name="Rokas A."/>
            <person name="Carro J."/>
            <person name="Camarero S."/>
            <person name="Ferreira P."/>
            <person name="Molpeceres G."/>
            <person name="Ruiz-Duenas F.J."/>
            <person name="Serrano A."/>
            <person name="Henrissat B."/>
            <person name="Drula E."/>
            <person name="Hughes K.W."/>
            <person name="Mata J.L."/>
            <person name="Ishikawa N.K."/>
            <person name="Vargas-Isla R."/>
            <person name="Ushijima S."/>
            <person name="Smith C.A."/>
            <person name="Ahrendt S."/>
            <person name="Andreopoulos W."/>
            <person name="He G."/>
            <person name="Labutti K."/>
            <person name="Lipzen A."/>
            <person name="Ng V."/>
            <person name="Sandor L."/>
            <person name="Barry K."/>
            <person name="Martinez A.T."/>
            <person name="Xiao Y."/>
            <person name="Gibbons J.G."/>
            <person name="Terashima K."/>
            <person name="Hibbett D.S."/>
            <person name="Grigoriev I.V."/>
        </authorList>
    </citation>
    <scope>NUCLEOTIDE SEQUENCE</scope>
    <source>
        <strain evidence="2">TFB7829</strain>
    </source>
</reference>